<dbReference type="Pfam" id="PF00682">
    <property type="entry name" value="HMGL-like"/>
    <property type="match status" value="1"/>
</dbReference>
<evidence type="ECO:0000256" key="1">
    <source>
        <dbReference type="ARBA" id="ARBA00023211"/>
    </source>
</evidence>
<keyword evidence="1" id="KW-0464">Manganese</keyword>
<reference evidence="3" key="1">
    <citation type="submission" date="2020-10" db="EMBL/GenBank/DDBJ databases">
        <authorList>
            <person name="Gilroy R."/>
        </authorList>
    </citation>
    <scope>NUCLEOTIDE SEQUENCE</scope>
    <source>
        <strain evidence="3">ChiSjej6B24-2974</strain>
    </source>
</reference>
<sequence>MLEISSKTNLLEQKNYRYTLQDVKEPNLYRDIYDYESVPKVPFNHRRVPMNMPAEIWITDTSFRDGQQSVDPYTPDQIVELYKLMSKLGGPYGIIRQTEFFIYSQKDREAVERCRELGLRFPEITTWIRASKEDFRLVRDLGIRETGILMSCSDYHIFKKMKLTRSQAMQKYLDTVREAFDAGVMPRCHLEDITRADFYGFVVPFVNELMKLSQEAGIPVRIRACDTMGYGVPYSEVALPRSVPGIVYGLQHYSDVASEMLEWHGHNDFYKAVSNAATAWLYGACAVNCSLLGIGERTGNIPLEAMVFEYASLRGSLDGMDPTAITEIAEYFKNEIGYDVPPMTPFVGRYFNTTRAGIHADGLLKEEEIYNIFNTRKLLNRPAGVMVSKTSGLAGIAYWLNEHYALTGEDMVDKHDPLVESLKAWVDEVYESGRTAALSPHELERKVSELCGGPPKKKGE</sequence>
<comment type="caution">
    <text evidence="3">The sequence shown here is derived from an EMBL/GenBank/DDBJ whole genome shotgun (WGS) entry which is preliminary data.</text>
</comment>
<proteinExistence type="predicted"/>
<dbReference type="PROSITE" id="PS50991">
    <property type="entry name" value="PYR_CT"/>
    <property type="match status" value="1"/>
</dbReference>
<dbReference type="AlphaFoldDB" id="A0A9D1CWY2"/>
<dbReference type="Gene3D" id="3.20.20.70">
    <property type="entry name" value="Aldolase class I"/>
    <property type="match status" value="1"/>
</dbReference>
<accession>A0A9D1CWY2</accession>
<dbReference type="PANTHER" id="PTHR10277:SF9">
    <property type="entry name" value="2-ISOPROPYLMALATE SYNTHASE 1, CHLOROPLASTIC-RELATED"/>
    <property type="match status" value="1"/>
</dbReference>
<name>A0A9D1CWY2_9FIRM</name>
<dbReference type="Proteomes" id="UP000824260">
    <property type="component" value="Unassembled WGS sequence"/>
</dbReference>
<dbReference type="GO" id="GO:0003852">
    <property type="term" value="F:2-isopropylmalate synthase activity"/>
    <property type="evidence" value="ECO:0007669"/>
    <property type="project" value="TreeGrafter"/>
</dbReference>
<evidence type="ECO:0000259" key="2">
    <source>
        <dbReference type="PROSITE" id="PS50991"/>
    </source>
</evidence>
<dbReference type="InterPro" id="IPR050073">
    <property type="entry name" value="2-IPM_HCS-like"/>
</dbReference>
<evidence type="ECO:0000313" key="3">
    <source>
        <dbReference type="EMBL" id="HIQ83286.1"/>
    </source>
</evidence>
<dbReference type="EMBL" id="DVFZ01000094">
    <property type="protein sequence ID" value="HIQ83286.1"/>
    <property type="molecule type" value="Genomic_DNA"/>
</dbReference>
<dbReference type="InterPro" id="IPR013785">
    <property type="entry name" value="Aldolase_TIM"/>
</dbReference>
<feature type="domain" description="Pyruvate carboxyltransferase" evidence="2">
    <location>
        <begin position="56"/>
        <end position="326"/>
    </location>
</feature>
<dbReference type="CDD" id="cd07947">
    <property type="entry name" value="DRE_TIM_Re_CS"/>
    <property type="match status" value="1"/>
</dbReference>
<gene>
    <name evidence="3" type="ORF">IAA52_09320</name>
</gene>
<evidence type="ECO:0000313" key="4">
    <source>
        <dbReference type="Proteomes" id="UP000824260"/>
    </source>
</evidence>
<dbReference type="PANTHER" id="PTHR10277">
    <property type="entry name" value="HOMOCITRATE SYNTHASE-RELATED"/>
    <property type="match status" value="1"/>
</dbReference>
<dbReference type="InterPro" id="IPR000891">
    <property type="entry name" value="PYR_CT"/>
</dbReference>
<organism evidence="3 4">
    <name type="scientific">Candidatus Pullichristensenella stercorigallinarum</name>
    <dbReference type="NCBI Taxonomy" id="2840909"/>
    <lineage>
        <taxon>Bacteria</taxon>
        <taxon>Bacillati</taxon>
        <taxon>Bacillota</taxon>
        <taxon>Clostridia</taxon>
        <taxon>Candidatus Pullichristensenella</taxon>
    </lineage>
</organism>
<dbReference type="GO" id="GO:0009098">
    <property type="term" value="P:L-leucine biosynthetic process"/>
    <property type="evidence" value="ECO:0007669"/>
    <property type="project" value="TreeGrafter"/>
</dbReference>
<reference evidence="3" key="2">
    <citation type="journal article" date="2021" name="PeerJ">
        <title>Extensive microbial diversity within the chicken gut microbiome revealed by metagenomics and culture.</title>
        <authorList>
            <person name="Gilroy R."/>
            <person name="Ravi A."/>
            <person name="Getino M."/>
            <person name="Pursley I."/>
            <person name="Horton D.L."/>
            <person name="Alikhan N.F."/>
            <person name="Baker D."/>
            <person name="Gharbi K."/>
            <person name="Hall N."/>
            <person name="Watson M."/>
            <person name="Adriaenssens E.M."/>
            <person name="Foster-Nyarko E."/>
            <person name="Jarju S."/>
            <person name="Secka A."/>
            <person name="Antonio M."/>
            <person name="Oren A."/>
            <person name="Chaudhuri R.R."/>
            <person name="La Ragione R."/>
            <person name="Hildebrand F."/>
            <person name="Pallen M.J."/>
        </authorList>
    </citation>
    <scope>NUCLEOTIDE SEQUENCE</scope>
    <source>
        <strain evidence="3">ChiSjej6B24-2974</strain>
    </source>
</reference>
<dbReference type="SUPFAM" id="SSF51569">
    <property type="entry name" value="Aldolase"/>
    <property type="match status" value="1"/>
</dbReference>
<protein>
    <submittedName>
        <fullName evidence="3">2-isopropylmalate synthase</fullName>
    </submittedName>
</protein>